<dbReference type="Proteomes" id="UP000273405">
    <property type="component" value="Unassembled WGS sequence"/>
</dbReference>
<evidence type="ECO:0000313" key="4">
    <source>
        <dbReference type="EMBL" id="RKH44139.1"/>
    </source>
</evidence>
<dbReference type="Pfam" id="PF00106">
    <property type="entry name" value="adh_short"/>
    <property type="match status" value="1"/>
</dbReference>
<dbReference type="OrthoDB" id="9789083at2"/>
<comment type="similarity">
    <text evidence="1 3">Belongs to the short-chain dehydrogenases/reductases (SDR) family.</text>
</comment>
<comment type="caution">
    <text evidence="4">The sequence shown here is derived from an EMBL/GenBank/DDBJ whole genome shotgun (WGS) entry which is preliminary data.</text>
</comment>
<name>A0A3A8NKQ7_9BACT</name>
<evidence type="ECO:0000256" key="3">
    <source>
        <dbReference type="RuleBase" id="RU000363"/>
    </source>
</evidence>
<organism evidence="4 5">
    <name type="scientific">Corallococcus sicarius</name>
    <dbReference type="NCBI Taxonomy" id="2316726"/>
    <lineage>
        <taxon>Bacteria</taxon>
        <taxon>Pseudomonadati</taxon>
        <taxon>Myxococcota</taxon>
        <taxon>Myxococcia</taxon>
        <taxon>Myxococcales</taxon>
        <taxon>Cystobacterineae</taxon>
        <taxon>Myxococcaceae</taxon>
        <taxon>Corallococcus</taxon>
    </lineage>
</organism>
<evidence type="ECO:0000313" key="5">
    <source>
        <dbReference type="Proteomes" id="UP000273405"/>
    </source>
</evidence>
<dbReference type="GO" id="GO:0016491">
    <property type="term" value="F:oxidoreductase activity"/>
    <property type="evidence" value="ECO:0007669"/>
    <property type="project" value="UniProtKB-KW"/>
</dbReference>
<sequence length="259" mass="26580">MAGSRGTALVTGTSAGIGAVYARRLAALGYDLVLVARREERLKAQAAELTAAHGIRAEVLRADLTADGDIHRVAARAAGGDISLVINNAGVGGYGPFAQVEPSALEGLAHLHILAPMLATRAALPGMLERGRGAVINVASLLAFSGSLPPVPLPHRATYAGAKAFLVHFTRTLAGELKGTPVRAQVVCPGMTATEFNGGYAGTMSPEDVVTASLVALERGETVCVPGLEAAEAFAALEQAELGMLRGASHQLAGRYRTP</sequence>
<dbReference type="PRINTS" id="PR00081">
    <property type="entry name" value="GDHRDH"/>
</dbReference>
<keyword evidence="2" id="KW-0560">Oxidoreductase</keyword>
<gene>
    <name evidence="4" type="ORF">D7X12_11395</name>
</gene>
<proteinExistence type="inferred from homology"/>
<evidence type="ECO:0000256" key="1">
    <source>
        <dbReference type="ARBA" id="ARBA00006484"/>
    </source>
</evidence>
<dbReference type="EMBL" id="RAWG01000055">
    <property type="protein sequence ID" value="RKH44139.1"/>
    <property type="molecule type" value="Genomic_DNA"/>
</dbReference>
<dbReference type="PANTHER" id="PTHR43086">
    <property type="entry name" value="VERY-LONG-CHAIN 3-OXOOACYL-COA REDUCTASE"/>
    <property type="match status" value="1"/>
</dbReference>
<evidence type="ECO:0000256" key="2">
    <source>
        <dbReference type="ARBA" id="ARBA00023002"/>
    </source>
</evidence>
<dbReference type="PANTHER" id="PTHR43086:SF3">
    <property type="entry name" value="NADP-DEPENDENT 3-HYDROXY ACID DEHYDROGENASE YDFG"/>
    <property type="match status" value="1"/>
</dbReference>
<dbReference type="InterPro" id="IPR002347">
    <property type="entry name" value="SDR_fam"/>
</dbReference>
<keyword evidence="5" id="KW-1185">Reference proteome</keyword>
<dbReference type="PIRSF" id="PIRSF000126">
    <property type="entry name" value="11-beta-HSD1"/>
    <property type="match status" value="1"/>
</dbReference>
<dbReference type="PRINTS" id="PR00080">
    <property type="entry name" value="SDRFAMILY"/>
</dbReference>
<reference evidence="5" key="1">
    <citation type="submission" date="2018-09" db="EMBL/GenBank/DDBJ databases">
        <authorList>
            <person name="Livingstone P.G."/>
            <person name="Whitworth D.E."/>
        </authorList>
    </citation>
    <scope>NUCLEOTIDE SEQUENCE [LARGE SCALE GENOMIC DNA]</scope>
    <source>
        <strain evidence="5">CA040B</strain>
    </source>
</reference>
<protein>
    <submittedName>
        <fullName evidence="4">SDR family NAD(P)-dependent oxidoreductase</fullName>
    </submittedName>
</protein>
<dbReference type="InterPro" id="IPR036291">
    <property type="entry name" value="NAD(P)-bd_dom_sf"/>
</dbReference>
<accession>A0A3A8NKQ7</accession>
<dbReference type="RefSeq" id="WP_120625295.1">
    <property type="nucleotide sequence ID" value="NZ_RAWG01000055.1"/>
</dbReference>
<dbReference type="SUPFAM" id="SSF51735">
    <property type="entry name" value="NAD(P)-binding Rossmann-fold domains"/>
    <property type="match status" value="1"/>
</dbReference>
<dbReference type="Gene3D" id="3.40.50.720">
    <property type="entry name" value="NAD(P)-binding Rossmann-like Domain"/>
    <property type="match status" value="1"/>
</dbReference>
<dbReference type="AlphaFoldDB" id="A0A3A8NKQ7"/>